<accession>A0AAN8Z407</accession>
<evidence type="ECO:0000256" key="2">
    <source>
        <dbReference type="ARBA" id="ARBA00022801"/>
    </source>
</evidence>
<dbReference type="EMBL" id="JBAMMX010000017">
    <property type="protein sequence ID" value="KAK6923986.1"/>
    <property type="molecule type" value="Genomic_DNA"/>
</dbReference>
<keyword evidence="2 4" id="KW-0378">Hydrolase</keyword>
<proteinExistence type="inferred from homology"/>
<evidence type="ECO:0000256" key="1">
    <source>
        <dbReference type="ARBA" id="ARBA00008645"/>
    </source>
</evidence>
<dbReference type="Proteomes" id="UP001370490">
    <property type="component" value="Unassembled WGS sequence"/>
</dbReference>
<dbReference type="FunFam" id="3.40.50.1820:FF:000042">
    <property type="entry name" value="probable strigolactone esterase DAD2"/>
    <property type="match status" value="1"/>
</dbReference>
<comment type="similarity">
    <text evidence="1">Belongs to the AB hydrolase superfamily.</text>
</comment>
<dbReference type="GO" id="GO:0016787">
    <property type="term" value="F:hydrolase activity"/>
    <property type="evidence" value="ECO:0007669"/>
    <property type="project" value="UniProtKB-KW"/>
</dbReference>
<evidence type="ECO:0000313" key="5">
    <source>
        <dbReference type="Proteomes" id="UP001370490"/>
    </source>
</evidence>
<feature type="domain" description="AB hydrolase-1" evidence="3">
    <location>
        <begin position="20"/>
        <end position="257"/>
    </location>
</feature>
<dbReference type="Gene3D" id="3.40.50.1820">
    <property type="entry name" value="alpha/beta hydrolase"/>
    <property type="match status" value="1"/>
</dbReference>
<dbReference type="Pfam" id="PF12697">
    <property type="entry name" value="Abhydrolase_6"/>
    <property type="match status" value="1"/>
</dbReference>
<reference evidence="4 5" key="1">
    <citation type="submission" date="2023-12" db="EMBL/GenBank/DDBJ databases">
        <title>A high-quality genome assembly for Dillenia turbinata (Dilleniales).</title>
        <authorList>
            <person name="Chanderbali A."/>
        </authorList>
    </citation>
    <scope>NUCLEOTIDE SEQUENCE [LARGE SCALE GENOMIC DNA]</scope>
    <source>
        <strain evidence="4">LSX21</strain>
        <tissue evidence="4">Leaf</tissue>
    </source>
</reference>
<organism evidence="4 5">
    <name type="scientific">Dillenia turbinata</name>
    <dbReference type="NCBI Taxonomy" id="194707"/>
    <lineage>
        <taxon>Eukaryota</taxon>
        <taxon>Viridiplantae</taxon>
        <taxon>Streptophyta</taxon>
        <taxon>Embryophyta</taxon>
        <taxon>Tracheophyta</taxon>
        <taxon>Spermatophyta</taxon>
        <taxon>Magnoliopsida</taxon>
        <taxon>eudicotyledons</taxon>
        <taxon>Gunneridae</taxon>
        <taxon>Pentapetalae</taxon>
        <taxon>Dilleniales</taxon>
        <taxon>Dilleniaceae</taxon>
        <taxon>Dillenia</taxon>
    </lineage>
</organism>
<sequence>MGVLEEAHNLKILGSGYQTVVLAHGFGTDQSVWRHLVPQLVGEYRVVLFDNFGAGTTNPDFFDFDRYSSLEGFALDLLAILHELQIVSCIFVGHSLSAMVGLIASIARPDFFSKLILLAASPRYMNDATYYGGFEQEDIDQLFLAMESNYKAWCTGFAPLAVGSDMNSATVQEFSRTLFNVRPDIALSLFRTIFNSDLRPILGSVTVPCHVVQSKKDLAVPVVVSEYLHQHLGGDSIVEIMSSDGHLPQLSSPEIVIPVLLKHIHREIKVRRKVF</sequence>
<dbReference type="AlphaFoldDB" id="A0AAN8Z407"/>
<dbReference type="InterPro" id="IPR029058">
    <property type="entry name" value="AB_hydrolase_fold"/>
</dbReference>
<name>A0AAN8Z407_9MAGN</name>
<evidence type="ECO:0000259" key="3">
    <source>
        <dbReference type="Pfam" id="PF12697"/>
    </source>
</evidence>
<dbReference type="InterPro" id="IPR000073">
    <property type="entry name" value="AB_hydrolase_1"/>
</dbReference>
<dbReference type="SUPFAM" id="SSF53474">
    <property type="entry name" value="alpha/beta-Hydrolases"/>
    <property type="match status" value="1"/>
</dbReference>
<dbReference type="PANTHER" id="PTHR43039">
    <property type="entry name" value="ESTERASE-RELATED"/>
    <property type="match status" value="1"/>
</dbReference>
<protein>
    <submittedName>
        <fullName evidence="4">Alpha/beta hydrolase fold-1</fullName>
    </submittedName>
</protein>
<keyword evidence="5" id="KW-1185">Reference proteome</keyword>
<comment type="caution">
    <text evidence="4">The sequence shown here is derived from an EMBL/GenBank/DDBJ whole genome shotgun (WGS) entry which is preliminary data.</text>
</comment>
<evidence type="ECO:0000313" key="4">
    <source>
        <dbReference type="EMBL" id="KAK6923986.1"/>
    </source>
</evidence>
<gene>
    <name evidence="4" type="ORF">RJ641_010186</name>
</gene>